<dbReference type="KEGG" id="clup:CLUP02_03545"/>
<keyword evidence="3" id="KW-1185">Reference proteome</keyword>
<feature type="compositionally biased region" description="Low complexity" evidence="1">
    <location>
        <begin position="289"/>
        <end position="300"/>
    </location>
</feature>
<dbReference type="Proteomes" id="UP000830671">
    <property type="component" value="Chromosome 2"/>
</dbReference>
<organism evidence="2 3">
    <name type="scientific">Colletotrichum lupini</name>
    <dbReference type="NCBI Taxonomy" id="145971"/>
    <lineage>
        <taxon>Eukaryota</taxon>
        <taxon>Fungi</taxon>
        <taxon>Dikarya</taxon>
        <taxon>Ascomycota</taxon>
        <taxon>Pezizomycotina</taxon>
        <taxon>Sordariomycetes</taxon>
        <taxon>Hypocreomycetidae</taxon>
        <taxon>Glomerellales</taxon>
        <taxon>Glomerellaceae</taxon>
        <taxon>Colletotrichum</taxon>
        <taxon>Colletotrichum acutatum species complex</taxon>
    </lineage>
</organism>
<gene>
    <name evidence="2" type="ORF">CLUP02_03545</name>
</gene>
<dbReference type="AlphaFoldDB" id="A0A9Q8SJJ2"/>
<proteinExistence type="predicted"/>
<name>A0A9Q8SJJ2_9PEZI</name>
<evidence type="ECO:0000313" key="3">
    <source>
        <dbReference type="Proteomes" id="UP000830671"/>
    </source>
</evidence>
<feature type="region of interest" description="Disordered" evidence="1">
    <location>
        <begin position="269"/>
        <end position="300"/>
    </location>
</feature>
<reference evidence="2" key="1">
    <citation type="journal article" date="2021" name="Mol. Plant Microbe Interact.">
        <title>Complete Genome Sequence of the Plant-Pathogenic Fungus Colletotrichum lupini.</title>
        <authorList>
            <person name="Baroncelli R."/>
            <person name="Pensec F."/>
            <person name="Da Lio D."/>
            <person name="Boufleur T."/>
            <person name="Vicente I."/>
            <person name="Sarrocco S."/>
            <person name="Picot A."/>
            <person name="Baraldi E."/>
            <person name="Sukno S."/>
            <person name="Thon M."/>
            <person name="Le Floch G."/>
        </authorList>
    </citation>
    <scope>NUCLEOTIDE SEQUENCE</scope>
    <source>
        <strain evidence="2">IMI 504893</strain>
    </source>
</reference>
<sequence>MQGIFDILMPWCLAWPLGYQSSGSTDAARIVPKLRDVGTHLPHQTNADIPSLTGAKYVHASSGLRHATADLGILEPRRSSGHRRCILVRIATNPTSLAIAVAVIDSKPPFPSFLCVLGFISQHLSWIARLYRPPISQLGCAGPGAGPDDTSSICFCGRTGDTGHPFISQPTHPTFNFRSPLASHLILHQNRPDVRTLLAPHLVKLVLEPESDPELRQHEFQPCTSNWTLHSSTGYPYHSAMFPGCVLLDGSVPTHNLPLRQRGQIEKAMGPATGSLGSRSIAKEEPETRPTNLPTPTLPDHLTDGLQRLGRPDFDQGLMICRDWTTIGHRPSQTRPPIASVPDLPEACLGCRTGTLSCKFNSDDGTDYSIGYHSTYSNSNPMAGPTLIENLQANEQYPQLRLQYECTTPIWPTQSHSGQASLTPAAK</sequence>
<evidence type="ECO:0000256" key="1">
    <source>
        <dbReference type="SAM" id="MobiDB-lite"/>
    </source>
</evidence>
<dbReference type="EMBL" id="CP019474">
    <property type="protein sequence ID" value="UQC78071.1"/>
    <property type="molecule type" value="Genomic_DNA"/>
</dbReference>
<evidence type="ECO:0000313" key="2">
    <source>
        <dbReference type="EMBL" id="UQC78071.1"/>
    </source>
</evidence>
<dbReference type="RefSeq" id="XP_049139708.1">
    <property type="nucleotide sequence ID" value="XM_049282565.1"/>
</dbReference>
<protein>
    <submittedName>
        <fullName evidence="2">Uncharacterized protein</fullName>
    </submittedName>
</protein>
<dbReference type="GeneID" id="73337575"/>
<accession>A0A9Q8SJJ2</accession>